<evidence type="ECO:0000313" key="1">
    <source>
        <dbReference type="EMBL" id="CAD8793583.1"/>
    </source>
</evidence>
<dbReference type="InterPro" id="IPR029204">
    <property type="entry name" value="CNRIP1"/>
</dbReference>
<protein>
    <recommendedName>
        <fullName evidence="2">CB1 cannabinoid receptor-interacting protein 1</fullName>
    </recommendedName>
</protein>
<sequence length="186" mass="21326">MFNPFNMESELLRIQLSASSRGENVAFKYDGTRFSSTVATLKLISGSCYEIVLVSKHKDFSKMGQAQLIIQSDQMQIPEELELQHLTCEKLHKSIIKFSWTCNLPASKRSSRTPICLLFQNEHMGEIRLPIIAKIYDRGDKSVKHGMDLKHIDYRFEILDPSKCQALRSDEQQDGLVFKEALFVPI</sequence>
<evidence type="ECO:0008006" key="2">
    <source>
        <dbReference type="Google" id="ProtNLM"/>
    </source>
</evidence>
<accession>A0A7S0YXW8</accession>
<organism evidence="1">
    <name type="scientific">Polytomella parva</name>
    <dbReference type="NCBI Taxonomy" id="51329"/>
    <lineage>
        <taxon>Eukaryota</taxon>
        <taxon>Viridiplantae</taxon>
        <taxon>Chlorophyta</taxon>
        <taxon>core chlorophytes</taxon>
        <taxon>Chlorophyceae</taxon>
        <taxon>CS clade</taxon>
        <taxon>Chlamydomonadales</taxon>
        <taxon>Chlamydomonadaceae</taxon>
        <taxon>Polytomella</taxon>
    </lineage>
</organism>
<name>A0A7S0YXW8_9CHLO</name>
<dbReference type="AlphaFoldDB" id="A0A7S0YXW8"/>
<proteinExistence type="predicted"/>
<dbReference type="Pfam" id="PF15043">
    <property type="entry name" value="CNRIP1"/>
    <property type="match status" value="1"/>
</dbReference>
<gene>
    <name evidence="1" type="ORF">PPAR00522_LOCUS22459</name>
</gene>
<dbReference type="EMBL" id="HBFM01034490">
    <property type="protein sequence ID" value="CAD8793583.1"/>
    <property type="molecule type" value="Transcribed_RNA"/>
</dbReference>
<reference evidence="1" key="1">
    <citation type="submission" date="2021-01" db="EMBL/GenBank/DDBJ databases">
        <authorList>
            <person name="Corre E."/>
            <person name="Pelletier E."/>
            <person name="Niang G."/>
            <person name="Scheremetjew M."/>
            <person name="Finn R."/>
            <person name="Kale V."/>
            <person name="Holt S."/>
            <person name="Cochrane G."/>
            <person name="Meng A."/>
            <person name="Brown T."/>
            <person name="Cohen L."/>
        </authorList>
    </citation>
    <scope>NUCLEOTIDE SEQUENCE</scope>
    <source>
        <strain evidence="1">SAG 63-3</strain>
    </source>
</reference>